<gene>
    <name evidence="2" type="ORF">HNV11_12960</name>
</gene>
<keyword evidence="3" id="KW-1185">Reference proteome</keyword>
<reference evidence="2 3" key="1">
    <citation type="submission" date="2020-05" db="EMBL/GenBank/DDBJ databases">
        <title>Genome sequencing of Spirosoma sp. TS118.</title>
        <authorList>
            <person name="Lee J.-H."/>
            <person name="Jeong S."/>
            <person name="Zhao L."/>
            <person name="Jung J.-H."/>
            <person name="Kim M.-K."/>
            <person name="Lim S."/>
        </authorList>
    </citation>
    <scope>NUCLEOTIDE SEQUENCE [LARGE SCALE GENOMIC DNA]</scope>
    <source>
        <strain evidence="2 3">TS118</strain>
    </source>
</reference>
<dbReference type="AlphaFoldDB" id="A0A6M5YA97"/>
<proteinExistence type="predicted"/>
<feature type="region of interest" description="Disordered" evidence="1">
    <location>
        <begin position="134"/>
        <end position="159"/>
    </location>
</feature>
<evidence type="ECO:0000313" key="2">
    <source>
        <dbReference type="EMBL" id="QJW90220.1"/>
    </source>
</evidence>
<dbReference type="EMBL" id="CP053435">
    <property type="protein sequence ID" value="QJW90220.1"/>
    <property type="molecule type" value="Genomic_DNA"/>
</dbReference>
<organism evidence="2 3">
    <name type="scientific">Spirosoma taeanense</name>
    <dbReference type="NCBI Taxonomy" id="2735870"/>
    <lineage>
        <taxon>Bacteria</taxon>
        <taxon>Pseudomonadati</taxon>
        <taxon>Bacteroidota</taxon>
        <taxon>Cytophagia</taxon>
        <taxon>Cytophagales</taxon>
        <taxon>Cytophagaceae</taxon>
        <taxon>Spirosoma</taxon>
    </lineage>
</organism>
<dbReference type="KEGG" id="stae:HNV11_12960"/>
<dbReference type="RefSeq" id="WP_171740065.1">
    <property type="nucleotide sequence ID" value="NZ_CP053435.1"/>
</dbReference>
<evidence type="ECO:0000313" key="3">
    <source>
        <dbReference type="Proteomes" id="UP000502756"/>
    </source>
</evidence>
<protein>
    <submittedName>
        <fullName evidence="2">Uncharacterized protein</fullName>
    </submittedName>
</protein>
<sequence length="159" mass="17835">MKAKEIRFFKIEDNSEQKPKVQAKPATITGYISTGGKIVFPAKSVKQLNFDPETTRFKVGVQQGKRKIKSLFLVPADDQSEAFDLIKAAKSYTIALALILQKSGIDYANTKYSFTVKPFEYEAGVTGYELQLDDQSPKAEYTGKPRGRKRKTTENATQE</sequence>
<evidence type="ECO:0000256" key="1">
    <source>
        <dbReference type="SAM" id="MobiDB-lite"/>
    </source>
</evidence>
<name>A0A6M5YA97_9BACT</name>
<dbReference type="Proteomes" id="UP000502756">
    <property type="component" value="Chromosome"/>
</dbReference>
<accession>A0A6M5YA97</accession>